<dbReference type="CDD" id="cd20071">
    <property type="entry name" value="SET_SMYD"/>
    <property type="match status" value="1"/>
</dbReference>
<feature type="domain" description="SET" evidence="2">
    <location>
        <begin position="352"/>
        <end position="539"/>
    </location>
</feature>
<dbReference type="SUPFAM" id="SSF82199">
    <property type="entry name" value="SET domain"/>
    <property type="match status" value="1"/>
</dbReference>
<dbReference type="GeneID" id="54554517"/>
<dbReference type="SMART" id="SM00317">
    <property type="entry name" value="SET"/>
    <property type="match status" value="1"/>
</dbReference>
<dbReference type="RefSeq" id="XP_033658310.1">
    <property type="nucleotide sequence ID" value="XM_033801342.1"/>
</dbReference>
<proteinExistence type="predicted"/>
<evidence type="ECO:0000313" key="4">
    <source>
        <dbReference type="Proteomes" id="UP000800097"/>
    </source>
</evidence>
<feature type="compositionally biased region" description="Basic and acidic residues" evidence="1">
    <location>
        <begin position="9"/>
        <end position="22"/>
    </location>
</feature>
<evidence type="ECO:0000313" key="3">
    <source>
        <dbReference type="EMBL" id="KAF2280773.1"/>
    </source>
</evidence>
<keyword evidence="4" id="KW-1185">Reference proteome</keyword>
<dbReference type="PANTHER" id="PTHR47643">
    <property type="entry name" value="TPR DOMAIN PROTEIN (AFU_ORTHOLOGUE AFUA_5G12710)"/>
    <property type="match status" value="1"/>
</dbReference>
<dbReference type="InterPro" id="IPR046341">
    <property type="entry name" value="SET_dom_sf"/>
</dbReference>
<dbReference type="PROSITE" id="PS50280">
    <property type="entry name" value="SET"/>
    <property type="match status" value="1"/>
</dbReference>
<dbReference type="PANTHER" id="PTHR47643:SF2">
    <property type="entry name" value="TPR DOMAIN PROTEIN (AFU_ORTHOLOGUE AFUA_5G12710)"/>
    <property type="match status" value="1"/>
</dbReference>
<feature type="region of interest" description="Disordered" evidence="1">
    <location>
        <begin position="1"/>
        <end position="39"/>
    </location>
</feature>
<dbReference type="Proteomes" id="UP000800097">
    <property type="component" value="Unassembled WGS sequence"/>
</dbReference>
<dbReference type="Gene3D" id="2.170.270.10">
    <property type="entry name" value="SET domain"/>
    <property type="match status" value="1"/>
</dbReference>
<dbReference type="InterPro" id="IPR001214">
    <property type="entry name" value="SET_dom"/>
</dbReference>
<accession>A0A6A6JXH9</accession>
<dbReference type="InterPro" id="IPR053209">
    <property type="entry name" value="Gramillin-biosynth_MTr"/>
</dbReference>
<evidence type="ECO:0000256" key="1">
    <source>
        <dbReference type="SAM" id="MobiDB-lite"/>
    </source>
</evidence>
<name>A0A6A6JXH9_WESOR</name>
<dbReference type="Pfam" id="PF00856">
    <property type="entry name" value="SET"/>
    <property type="match status" value="1"/>
</dbReference>
<protein>
    <submittedName>
        <fullName evidence="3">SET domain-containing protein</fullName>
    </submittedName>
</protein>
<dbReference type="EMBL" id="ML986484">
    <property type="protein sequence ID" value="KAF2280773.1"/>
    <property type="molecule type" value="Genomic_DNA"/>
</dbReference>
<dbReference type="AlphaFoldDB" id="A0A6A6JXH9"/>
<dbReference type="OrthoDB" id="438641at2759"/>
<sequence length="736" mass="83536">MRSAKPTRHSYEESPERLKELFKTPAETKPTPSPAKISRDQLLKEHQVQLKLLSEGNVPVRTFVLPLPYPPSRISLRNVSSSRIKLEDLNVERRIPNTYIILRTITIPYVYSASITVAEDEDGNVCRVTLCNLEDSVVEPLIPEGTVLAIKEPFWTRLVDGGYHVRVDQPSDVEELKPHDELVPKEWRKEEIDVQKDATQWKKEGDMMFLKKRFRNALECYDRGLKELDHSTHATAAIDLYRKKCGVNIVLLRLDDAVQDLALAISTHAASTPSLADSPLTNPPVINEWLRNHSMEDPHQIATQIPNPLKVLAARIKFDLGIFQSEPVYDLPLISSYVGPLTLHVDAANYICDTEARSTESHGRGLFAKRSFKAGDLVCAEKAFTMPGYFIQDRNSDCFLYSLGDETASPRPGALLFKELVQKLRSNPTLRKEYFDLDDGGYWKKNGWEVEEGEEIPIDVFRVEKIRQLNCFSVPTRSLDLLTQPPNSNPELRAGFWLHASYLNHSCLPNTVRTFIGDVHFLRATRDIDAGEELTQQYISPEIDIEDRQRAFEGTWGFRCDCKLCEVDGSISAEKRRQRLERFAELKAVVMKLGERGTTITSIKKIARGLRELETLYSAPQEENLYANLPRLGLVHPTLFLTEAWRGVGNTGKMIEYARRLLRNFGILTSVAEKKFEVTSNSGFVNVEGVRALKYLGEGYRAMGELEMSEQCTNMAKVWFRIVTGSDVGADEFLRS</sequence>
<evidence type="ECO:0000259" key="2">
    <source>
        <dbReference type="PROSITE" id="PS50280"/>
    </source>
</evidence>
<reference evidence="3" key="1">
    <citation type="journal article" date="2020" name="Stud. Mycol.">
        <title>101 Dothideomycetes genomes: a test case for predicting lifestyles and emergence of pathogens.</title>
        <authorList>
            <person name="Haridas S."/>
            <person name="Albert R."/>
            <person name="Binder M."/>
            <person name="Bloem J."/>
            <person name="Labutti K."/>
            <person name="Salamov A."/>
            <person name="Andreopoulos B."/>
            <person name="Baker S."/>
            <person name="Barry K."/>
            <person name="Bills G."/>
            <person name="Bluhm B."/>
            <person name="Cannon C."/>
            <person name="Castanera R."/>
            <person name="Culley D."/>
            <person name="Daum C."/>
            <person name="Ezra D."/>
            <person name="Gonzalez J."/>
            <person name="Henrissat B."/>
            <person name="Kuo A."/>
            <person name="Liang C."/>
            <person name="Lipzen A."/>
            <person name="Lutzoni F."/>
            <person name="Magnuson J."/>
            <person name="Mondo S."/>
            <person name="Nolan M."/>
            <person name="Ohm R."/>
            <person name="Pangilinan J."/>
            <person name="Park H.-J."/>
            <person name="Ramirez L."/>
            <person name="Alfaro M."/>
            <person name="Sun H."/>
            <person name="Tritt A."/>
            <person name="Yoshinaga Y."/>
            <person name="Zwiers L.-H."/>
            <person name="Turgeon B."/>
            <person name="Goodwin S."/>
            <person name="Spatafora J."/>
            <person name="Crous P."/>
            <person name="Grigoriev I."/>
        </authorList>
    </citation>
    <scope>NUCLEOTIDE SEQUENCE</scope>
    <source>
        <strain evidence="3">CBS 379.55</strain>
    </source>
</reference>
<organism evidence="3 4">
    <name type="scientific">Westerdykella ornata</name>
    <dbReference type="NCBI Taxonomy" id="318751"/>
    <lineage>
        <taxon>Eukaryota</taxon>
        <taxon>Fungi</taxon>
        <taxon>Dikarya</taxon>
        <taxon>Ascomycota</taxon>
        <taxon>Pezizomycotina</taxon>
        <taxon>Dothideomycetes</taxon>
        <taxon>Pleosporomycetidae</taxon>
        <taxon>Pleosporales</taxon>
        <taxon>Sporormiaceae</taxon>
        <taxon>Westerdykella</taxon>
    </lineage>
</organism>
<gene>
    <name evidence="3" type="ORF">EI97DRAFT_463224</name>
</gene>